<dbReference type="InterPro" id="IPR055443">
    <property type="entry name" value="HEAT_ECM29"/>
</dbReference>
<feature type="domain" description="ECM29 ARM-like repeats" evidence="6">
    <location>
        <begin position="598"/>
        <end position="786"/>
    </location>
</feature>
<dbReference type="GO" id="GO:0036503">
    <property type="term" value="P:ERAD pathway"/>
    <property type="evidence" value="ECO:0007669"/>
    <property type="project" value="TreeGrafter"/>
</dbReference>
<dbReference type="InterPro" id="IPR016024">
    <property type="entry name" value="ARM-type_fold"/>
</dbReference>
<dbReference type="Pfam" id="PF24492">
    <property type="entry name" value="HEAT_ECM29"/>
    <property type="match status" value="1"/>
</dbReference>
<keyword evidence="2" id="KW-0963">Cytoplasm</keyword>
<proteinExistence type="predicted"/>
<protein>
    <submittedName>
        <fullName evidence="9">Proteasome adapter and scaffold protein ECM29 isoform X1</fullName>
    </submittedName>
</protein>
<dbReference type="GeneID" id="107218722"/>
<feature type="domain" description="Proteasome component Ecm29 N-terminal" evidence="5">
    <location>
        <begin position="11"/>
        <end position="509"/>
    </location>
</feature>
<evidence type="ECO:0000313" key="8">
    <source>
        <dbReference type="Proteomes" id="UP000829291"/>
    </source>
</evidence>
<evidence type="ECO:0000259" key="5">
    <source>
        <dbReference type="Pfam" id="PF13001"/>
    </source>
</evidence>
<dbReference type="InterPro" id="IPR024372">
    <property type="entry name" value="Ecm29_N"/>
</dbReference>
<dbReference type="GO" id="GO:0005737">
    <property type="term" value="C:cytoplasm"/>
    <property type="evidence" value="ECO:0007669"/>
    <property type="project" value="UniProtKB-SubCell"/>
</dbReference>
<evidence type="ECO:0000256" key="1">
    <source>
        <dbReference type="ARBA" id="ARBA00004496"/>
    </source>
</evidence>
<organism evidence="9">
    <name type="scientific">Neodiprion lecontei</name>
    <name type="common">Redheaded pine sawfly</name>
    <dbReference type="NCBI Taxonomy" id="441921"/>
    <lineage>
        <taxon>Eukaryota</taxon>
        <taxon>Metazoa</taxon>
        <taxon>Ecdysozoa</taxon>
        <taxon>Arthropoda</taxon>
        <taxon>Hexapoda</taxon>
        <taxon>Insecta</taxon>
        <taxon>Pterygota</taxon>
        <taxon>Neoptera</taxon>
        <taxon>Endopterygota</taxon>
        <taxon>Hymenoptera</taxon>
        <taxon>Tenthredinoidea</taxon>
        <taxon>Diprionidae</taxon>
        <taxon>Diprioninae</taxon>
        <taxon>Neodiprion</taxon>
    </lineage>
</organism>
<evidence type="ECO:0000256" key="2">
    <source>
        <dbReference type="ARBA" id="ARBA00022490"/>
    </source>
</evidence>
<dbReference type="InterPro" id="IPR055444">
    <property type="entry name" value="ARM_ECM29"/>
</dbReference>
<feature type="domain" description="Proteasome adapter and scaffold protein ECM29 HEAT-repeat" evidence="7">
    <location>
        <begin position="1258"/>
        <end position="1419"/>
    </location>
</feature>
<gene>
    <name evidence="9" type="primary">LOC107218722</name>
</gene>
<dbReference type="RefSeq" id="XP_015512186.1">
    <property type="nucleotide sequence ID" value="XM_015656700.2"/>
</dbReference>
<keyword evidence="3" id="KW-0677">Repeat</keyword>
<dbReference type="GO" id="GO:0060090">
    <property type="term" value="F:molecular adaptor activity"/>
    <property type="evidence" value="ECO:0007669"/>
    <property type="project" value="InterPro"/>
</dbReference>
<name>A0A6J0BCZ1_NEOLC</name>
<dbReference type="GO" id="GO:0005634">
    <property type="term" value="C:nucleus"/>
    <property type="evidence" value="ECO:0007669"/>
    <property type="project" value="TreeGrafter"/>
</dbReference>
<dbReference type="Pfam" id="PF23731">
    <property type="entry name" value="ARM_ECM29_C"/>
    <property type="match status" value="1"/>
</dbReference>
<dbReference type="FunCoup" id="A0A6J0BCZ1">
    <property type="interactions" value="2030"/>
</dbReference>
<evidence type="ECO:0000313" key="9">
    <source>
        <dbReference type="RefSeq" id="XP_015512186.1"/>
    </source>
</evidence>
<keyword evidence="4 9" id="KW-0647">Proteasome</keyword>
<evidence type="ECO:0000256" key="4">
    <source>
        <dbReference type="ARBA" id="ARBA00022942"/>
    </source>
</evidence>
<reference evidence="9" key="1">
    <citation type="submission" date="2025-08" db="UniProtKB">
        <authorList>
            <consortium name="RefSeq"/>
        </authorList>
    </citation>
    <scope>IDENTIFICATION</scope>
    <source>
        <tissue evidence="9">Thorax and Abdomen</tissue>
    </source>
</reference>
<comment type="subcellular location">
    <subcellularLocation>
        <location evidence="1">Cytoplasm</location>
    </subcellularLocation>
</comment>
<dbReference type="Proteomes" id="UP000829291">
    <property type="component" value="Chromosome 4"/>
</dbReference>
<evidence type="ECO:0000259" key="7">
    <source>
        <dbReference type="Pfam" id="PF24492"/>
    </source>
</evidence>
<dbReference type="Gene3D" id="1.25.10.10">
    <property type="entry name" value="Leucine-rich Repeat Variant"/>
    <property type="match status" value="2"/>
</dbReference>
<dbReference type="GO" id="GO:0043248">
    <property type="term" value="P:proteasome assembly"/>
    <property type="evidence" value="ECO:0007669"/>
    <property type="project" value="InterPro"/>
</dbReference>
<evidence type="ECO:0000256" key="3">
    <source>
        <dbReference type="ARBA" id="ARBA00022737"/>
    </source>
</evidence>
<dbReference type="InterPro" id="IPR011989">
    <property type="entry name" value="ARM-like"/>
</dbReference>
<keyword evidence="8" id="KW-1185">Reference proteome</keyword>
<dbReference type="GO" id="GO:0000502">
    <property type="term" value="C:proteasome complex"/>
    <property type="evidence" value="ECO:0007669"/>
    <property type="project" value="UniProtKB-KW"/>
</dbReference>
<accession>A0A6J0BCZ1</accession>
<dbReference type="Pfam" id="PF23702">
    <property type="entry name" value="ARM_ECM29"/>
    <property type="match status" value="1"/>
</dbReference>
<dbReference type="KEGG" id="nlo:107218722"/>
<dbReference type="SUPFAM" id="SSF48371">
    <property type="entry name" value="ARM repeat"/>
    <property type="match status" value="3"/>
</dbReference>
<dbReference type="Pfam" id="PF13001">
    <property type="entry name" value="ECM29_N"/>
    <property type="match status" value="1"/>
</dbReference>
<sequence>MAAATDELILLERVFLRLGSADTDEQLQASVCKFLPPVLLKLSSTQEGVRKKVMELLIHINRRLKSRPLVQLPVEALLLQYQDPAASSFVINFTIIYIKLGYPRMEIGKQGELIPSVLNAIEGKPLSHQDSLMLIIMPALGYINIPMDSDKRASLLGLQDKPYVAKQLVNFMLDMLLLPYGSVGQTENQQPGQPINWSQFPVPAGLSEYAFKRVIGESPPTAEQLEQTKLGIVKFLAGGFFADADILIHLIVAAADTRFSVANMADLELKKIVGTLDWGSMQLAAPLYTLFLGTDALATQKEVKPEMKRLPASTRIRLKLLHYLCRVTRAGFVIPPCIQVVFDSLYGSNTNSKLKSLALLFTSNIVQQCNLAQLTRVSGVLLNGMRKLISEGDPLHKPMAYTVIGQLGHRIPNNSPGLVNKDLNMLQHFFDTLAATGTELRQSIRDALLSMTPAYVLQKDEENTIAMMNALLSIHIESSESSVRFVAVHYAATVFPPDDAQSRYLLLLATGDTKEEVTAEATKALYGTSHKNERDKDFAKKVFLPDFSKLVTYIYAKMQARLSSSTGTVNIGSKTLPYNVTTFTEIITYLRLCLAKCAKVPSYNEPIQHPSEYSPLIGSYLKKLFHSRPEPLNNYLDIILLLSQVNADLVPLTAFLEVVGTIPVETTSRYESKLPWLRNLLTSTKEDIRELGAKIYGVVAAHIPSGEFEKQLAEIIGATRNKMLETQHGAILALSHMMERKLMLRRSENKNELCNWNSYINATKLIYTFLSDNNAMLVGAASEGIGLLGKTTSLPIPAEDGEEPNKAALVTKLFGILNNVKMSSKVKEKAALSLGFLCIGEEFAHTKSIVQKFVDMAKETKDVEVHLTVGESLVCCVQGQASPDARDAWNMLPSQHKVSFTKESDELLAWLLEELFKLAHIPHPNSRQAVCIWLLALLKHNAERAPVVERLQTIQNAFMDFLSENNDIVQDIASKGLGLVYDSSKESERKVLVSNLLEQLMQGRKTVTQVTNDTKLFEEGVLGKSPTGGNISTYREICSLASDLNQPELVYRFMHLANDNAVWTSKKGAAFGFSAIATLASDELNKYLPKIIPRLYRYQFDPTPKIQQSMASIWHAIVPSTHKAVELYHKEILEDIQVNLTNDLWRVRISCCLALADLLRSNAPIKLADCGSELWKQLFRVMDDVHEGTRLAATNTTKILSKVTVRNCDASYGKSGEEVLQAVLPVLINIGIINAASSVRAISLQTISQLVTAAGKLLKPSLESLIPALLTATGEMESPKVTQLSTAYGANSEAQEVIDSVRANAAKSHYTTETMTKCVQYIDAPILKELMPKVIELLKTSIGLGTKVACSYFLILLCSHLKQELQPYAGKILAALANGLSDRNTAVRRSNAITIGHVVGSAKDSSLEKLFRMLNTWYMVREDDAIRLAIGQTLQSINNHNQEILQNYSDTVIPLTFFAMHAEKTPETENTVELWADLWGEIAPGTETRIRQNLTVIINTLNTALESASWTTKAQAANAVATVASKLGAGIEADARNNLLKILTNGLQGRTWNGKERLLNALATLMCNSREAIEKNHELVESALNALYKESKKEAPKYRRYALKAFSDVLHELDIDRFTQVYDIAQEILSKLANKPDEDEDNSAQENSKKRELYMKLQETVYETLGKAWPSNKETQDKYCIQFVTHCYETLPNSTRPVQAAILGALSLFVDKLMLIKINSNNTSSEDKLKLVSICDTINKILRNSLGISKYTRIRKEALNIIFTVSRKLRETNNVTELDKLISLFKELLPELAKDNQPEIRSRVVDIKDIMKI</sequence>
<dbReference type="PANTHER" id="PTHR23346">
    <property type="entry name" value="TRANSLATIONAL ACTIVATOR GCN1-RELATED"/>
    <property type="match status" value="1"/>
</dbReference>
<dbReference type="PANTHER" id="PTHR23346:SF19">
    <property type="entry name" value="PROTEASOME ADAPTER AND SCAFFOLD PROTEIN ECM29"/>
    <property type="match status" value="1"/>
</dbReference>
<dbReference type="OrthoDB" id="16066at2759"/>
<dbReference type="InParanoid" id="A0A6J0BCZ1"/>
<evidence type="ECO:0000259" key="6">
    <source>
        <dbReference type="Pfam" id="PF23702"/>
    </source>
</evidence>